<dbReference type="PANTHER" id="PTHR22911">
    <property type="entry name" value="ACYL-MALONYL CONDENSING ENZYME-RELATED"/>
    <property type="match status" value="1"/>
</dbReference>
<dbReference type="Proteomes" id="UP000663879">
    <property type="component" value="Unassembled WGS sequence"/>
</dbReference>
<feature type="transmembrane region" description="Helical" evidence="5">
    <location>
        <begin position="225"/>
        <end position="249"/>
    </location>
</feature>
<dbReference type="InterPro" id="IPR000620">
    <property type="entry name" value="EamA_dom"/>
</dbReference>
<keyword evidence="3 5" id="KW-1133">Transmembrane helix</keyword>
<evidence type="ECO:0000313" key="7">
    <source>
        <dbReference type="EMBL" id="CAF0911128.1"/>
    </source>
</evidence>
<sequence>MDQNLEKKIVTNHDKNTNDIVKNDLNQVKIKDKILRQKGIFYALSAAFFIALSGAIAKYCTYFNGSEQTAIRYLVQLILMLIIGVYRRENLLGEYGQRKILFFRGVFGTIGLLLITISFKTINPSDTVSLVNCSIIIVSVLSRFILKEKFTICHLVALTMTSIGVVLISQPSFLMKNNELHKEMSREICLKKLMGMCFALIGAFCSATVSILLKKLANKKVHYSIAVIYASYIGLPICSAISLFMLFTGRVKKPDLSGLCLVYHFSLAISSSLAGLFAQIFMNLAYSIEDVSKVSLISSTDLLFSFILQYFFLKINSNLLSVVGALFILVSVFIIMVFKMIDQKYSKKVKSINCEENNYQENLIKCSFFKKILFYKF</sequence>
<keyword evidence="8" id="KW-1185">Reference proteome</keyword>
<feature type="transmembrane region" description="Helical" evidence="5">
    <location>
        <begin position="153"/>
        <end position="173"/>
    </location>
</feature>
<dbReference type="PANTHER" id="PTHR22911:SF6">
    <property type="entry name" value="SOLUTE CARRIER FAMILY 35 MEMBER G1"/>
    <property type="match status" value="1"/>
</dbReference>
<organism evidence="7 8">
    <name type="scientific">Brachionus calyciflorus</name>
    <dbReference type="NCBI Taxonomy" id="104777"/>
    <lineage>
        <taxon>Eukaryota</taxon>
        <taxon>Metazoa</taxon>
        <taxon>Spiralia</taxon>
        <taxon>Gnathifera</taxon>
        <taxon>Rotifera</taxon>
        <taxon>Eurotatoria</taxon>
        <taxon>Monogononta</taxon>
        <taxon>Pseudotrocha</taxon>
        <taxon>Ploima</taxon>
        <taxon>Brachionidae</taxon>
        <taxon>Brachionus</taxon>
    </lineage>
</organism>
<gene>
    <name evidence="7" type="ORF">OXX778_LOCUS11908</name>
</gene>
<accession>A0A814ADI4</accession>
<feature type="domain" description="EamA" evidence="6">
    <location>
        <begin position="38"/>
        <end position="169"/>
    </location>
</feature>
<feature type="transmembrane region" description="Helical" evidence="5">
    <location>
        <begin position="193"/>
        <end position="213"/>
    </location>
</feature>
<protein>
    <recommendedName>
        <fullName evidence="6">EamA domain-containing protein</fullName>
    </recommendedName>
</protein>
<dbReference type="SUPFAM" id="SSF103481">
    <property type="entry name" value="Multidrug resistance efflux transporter EmrE"/>
    <property type="match status" value="2"/>
</dbReference>
<evidence type="ECO:0000256" key="5">
    <source>
        <dbReference type="SAM" id="Phobius"/>
    </source>
</evidence>
<dbReference type="GO" id="GO:0016020">
    <property type="term" value="C:membrane"/>
    <property type="evidence" value="ECO:0007669"/>
    <property type="project" value="UniProtKB-SubCell"/>
</dbReference>
<proteinExistence type="predicted"/>
<feature type="domain" description="EamA" evidence="6">
    <location>
        <begin position="194"/>
        <end position="336"/>
    </location>
</feature>
<dbReference type="AlphaFoldDB" id="A0A814ADI4"/>
<evidence type="ECO:0000256" key="1">
    <source>
        <dbReference type="ARBA" id="ARBA00004141"/>
    </source>
</evidence>
<feature type="transmembrane region" description="Helical" evidence="5">
    <location>
        <begin position="39"/>
        <end position="59"/>
    </location>
</feature>
<keyword evidence="4 5" id="KW-0472">Membrane</keyword>
<feature type="transmembrane region" description="Helical" evidence="5">
    <location>
        <begin position="100"/>
        <end position="122"/>
    </location>
</feature>
<dbReference type="EMBL" id="CAJNOC010002078">
    <property type="protein sequence ID" value="CAF0911128.1"/>
    <property type="molecule type" value="Genomic_DNA"/>
</dbReference>
<feature type="transmembrane region" description="Helical" evidence="5">
    <location>
        <begin position="261"/>
        <end position="282"/>
    </location>
</feature>
<evidence type="ECO:0000259" key="6">
    <source>
        <dbReference type="Pfam" id="PF00892"/>
    </source>
</evidence>
<feature type="transmembrane region" description="Helical" evidence="5">
    <location>
        <begin position="294"/>
        <end position="313"/>
    </location>
</feature>
<reference evidence="7" key="1">
    <citation type="submission" date="2021-02" db="EMBL/GenBank/DDBJ databases">
        <authorList>
            <person name="Nowell W R."/>
        </authorList>
    </citation>
    <scope>NUCLEOTIDE SEQUENCE</scope>
    <source>
        <strain evidence="7">Ploen Becks lab</strain>
    </source>
</reference>
<evidence type="ECO:0000256" key="4">
    <source>
        <dbReference type="ARBA" id="ARBA00023136"/>
    </source>
</evidence>
<comment type="subcellular location">
    <subcellularLocation>
        <location evidence="1">Membrane</location>
        <topology evidence="1">Multi-pass membrane protein</topology>
    </subcellularLocation>
</comment>
<name>A0A814ADI4_9BILA</name>
<dbReference type="Pfam" id="PF00892">
    <property type="entry name" value="EamA"/>
    <property type="match status" value="2"/>
</dbReference>
<keyword evidence="2 5" id="KW-0812">Transmembrane</keyword>
<dbReference type="InterPro" id="IPR037185">
    <property type="entry name" value="EmrE-like"/>
</dbReference>
<feature type="transmembrane region" description="Helical" evidence="5">
    <location>
        <begin position="71"/>
        <end position="88"/>
    </location>
</feature>
<evidence type="ECO:0000256" key="3">
    <source>
        <dbReference type="ARBA" id="ARBA00022989"/>
    </source>
</evidence>
<dbReference type="OrthoDB" id="306876at2759"/>
<feature type="transmembrane region" description="Helical" evidence="5">
    <location>
        <begin position="128"/>
        <end position="146"/>
    </location>
</feature>
<evidence type="ECO:0000256" key="2">
    <source>
        <dbReference type="ARBA" id="ARBA00022692"/>
    </source>
</evidence>
<feature type="transmembrane region" description="Helical" evidence="5">
    <location>
        <begin position="319"/>
        <end position="338"/>
    </location>
</feature>
<evidence type="ECO:0000313" key="8">
    <source>
        <dbReference type="Proteomes" id="UP000663879"/>
    </source>
</evidence>
<comment type="caution">
    <text evidence="7">The sequence shown here is derived from an EMBL/GenBank/DDBJ whole genome shotgun (WGS) entry which is preliminary data.</text>
</comment>